<reference evidence="1 2" key="1">
    <citation type="submission" date="2017-02" db="EMBL/GenBank/DDBJ databases">
        <title>Complete genome sequence of the drought resistance-promoting endophyte Pantoea alhagi LTYR-11Z.</title>
        <authorList>
            <person name="Zhang L."/>
        </authorList>
    </citation>
    <scope>NUCLEOTIDE SEQUENCE [LARGE SCALE GENOMIC DNA]</scope>
    <source>
        <strain evidence="1 2">LTYR-11Z</strain>
    </source>
</reference>
<accession>A0A1W6B8X8</accession>
<keyword evidence="2" id="KW-1185">Reference proteome</keyword>
<sequence>MSELLRAAPALRQMAKIQRCRPLAPSDAPPPQGWRLFWLRLSQSFRLMVGVQDYQNYLRHMRQRHPSAVPMTEKEFHRYCLEARFPAKGGKMGKCPC</sequence>
<dbReference type="Pfam" id="PF04328">
    <property type="entry name" value="Sel_put"/>
    <property type="match status" value="1"/>
</dbReference>
<dbReference type="EMBL" id="CP019706">
    <property type="protein sequence ID" value="ARJ43565.1"/>
    <property type="molecule type" value="Genomic_DNA"/>
</dbReference>
<dbReference type="PANTHER" id="PTHR38453">
    <property type="entry name" value="CYTOPLASMIC PROTEIN-RELATED"/>
    <property type="match status" value="1"/>
</dbReference>
<organism evidence="1 2">
    <name type="scientific">Pantoea alhagi</name>
    <dbReference type="NCBI Taxonomy" id="1891675"/>
    <lineage>
        <taxon>Bacteria</taxon>
        <taxon>Pseudomonadati</taxon>
        <taxon>Pseudomonadota</taxon>
        <taxon>Gammaproteobacteria</taxon>
        <taxon>Enterobacterales</taxon>
        <taxon>Erwiniaceae</taxon>
        <taxon>Pantoea</taxon>
    </lineage>
</organism>
<dbReference type="PANTHER" id="PTHR38453:SF1">
    <property type="entry name" value="CYTOPLASMIC PROTEIN"/>
    <property type="match status" value="1"/>
</dbReference>
<dbReference type="AlphaFoldDB" id="A0A1W6B8X8"/>
<evidence type="ECO:0008006" key="3">
    <source>
        <dbReference type="Google" id="ProtNLM"/>
    </source>
</evidence>
<dbReference type="KEGG" id="palh:B1H58_16980"/>
<evidence type="ECO:0000313" key="2">
    <source>
        <dbReference type="Proteomes" id="UP000192900"/>
    </source>
</evidence>
<name>A0A1W6B8X8_9GAMM</name>
<proteinExistence type="predicted"/>
<evidence type="ECO:0000313" key="1">
    <source>
        <dbReference type="EMBL" id="ARJ43565.1"/>
    </source>
</evidence>
<protein>
    <recommendedName>
        <fullName evidence="3">Selenoprotein</fullName>
    </recommendedName>
</protein>
<dbReference type="Proteomes" id="UP000192900">
    <property type="component" value="Chromosome"/>
</dbReference>
<gene>
    <name evidence="1" type="ORF">B1H58_16980</name>
</gene>
<dbReference type="OrthoDB" id="9814284at2"/>
<dbReference type="InterPro" id="IPR007423">
    <property type="entry name" value="Sel_put"/>
</dbReference>
<dbReference type="RefSeq" id="WP_085071619.1">
    <property type="nucleotide sequence ID" value="NZ_CP019706.1"/>
</dbReference>
<dbReference type="STRING" id="1891675.B1H58_16980"/>